<evidence type="ECO:0000313" key="1">
    <source>
        <dbReference type="EMBL" id="MBN7810929.1"/>
    </source>
</evidence>
<keyword evidence="2" id="KW-1185">Reference proteome</keyword>
<gene>
    <name evidence="1" type="ORF">J0A68_08185</name>
</gene>
<dbReference type="Proteomes" id="UP000664317">
    <property type="component" value="Unassembled WGS sequence"/>
</dbReference>
<reference evidence="1 2" key="1">
    <citation type="submission" date="2021-03" db="EMBL/GenBank/DDBJ databases">
        <title>novel species isolated from a fishpond in China.</title>
        <authorList>
            <person name="Lu H."/>
            <person name="Cai Z."/>
        </authorList>
    </citation>
    <scope>NUCLEOTIDE SEQUENCE [LARGE SCALE GENOMIC DNA]</scope>
    <source>
        <strain evidence="1 2">H41</strain>
    </source>
</reference>
<accession>A0ABS3C2U3</accession>
<sequence length="207" mass="24480">MKKREVIELHHGFFEDFDFKFHSAHLLFQKTFPQGQQVVFVHYTENPGLSYLEYSFGVRIDEVEEIIHRFLPTLKGYSERSITLIQTPDGISDKMPHRFVIESDSQLADVMELAERFFLSEGFPWMDEMIQPRKLENAFASQKHEGFKTHNFVYNSFRGATLAKLYNEADYPVLRNVYLQQIKQREMTPFTIASFLRLLNYLDHLEA</sequence>
<proteinExistence type="predicted"/>
<evidence type="ECO:0000313" key="2">
    <source>
        <dbReference type="Proteomes" id="UP000664317"/>
    </source>
</evidence>
<dbReference type="RefSeq" id="WP_206577688.1">
    <property type="nucleotide sequence ID" value="NZ_JAFKCT010000002.1"/>
</dbReference>
<comment type="caution">
    <text evidence="1">The sequence shown here is derived from an EMBL/GenBank/DDBJ whole genome shotgun (WGS) entry which is preliminary data.</text>
</comment>
<protein>
    <submittedName>
        <fullName evidence="1">Uncharacterized protein</fullName>
    </submittedName>
</protein>
<name>A0ABS3C2U3_9BACT</name>
<organism evidence="1 2">
    <name type="scientific">Algoriphagus oliviformis</name>
    <dbReference type="NCBI Taxonomy" id="2811231"/>
    <lineage>
        <taxon>Bacteria</taxon>
        <taxon>Pseudomonadati</taxon>
        <taxon>Bacteroidota</taxon>
        <taxon>Cytophagia</taxon>
        <taxon>Cytophagales</taxon>
        <taxon>Cyclobacteriaceae</taxon>
        <taxon>Algoriphagus</taxon>
    </lineage>
</organism>
<dbReference type="EMBL" id="JAFKCT010000002">
    <property type="protein sequence ID" value="MBN7810929.1"/>
    <property type="molecule type" value="Genomic_DNA"/>
</dbReference>